<dbReference type="AlphaFoldDB" id="A0A4Y2PV73"/>
<comment type="caution">
    <text evidence="6">The sequence shown here is derived from an EMBL/GenBank/DDBJ whole genome shotgun (WGS) entry which is preliminary data.</text>
</comment>
<proteinExistence type="predicted"/>
<keyword evidence="2" id="KW-0539">Nucleus</keyword>
<keyword evidence="3" id="KW-0175">Coiled coil</keyword>
<evidence type="ECO:0000256" key="3">
    <source>
        <dbReference type="SAM" id="Coils"/>
    </source>
</evidence>
<evidence type="ECO:0000256" key="4">
    <source>
        <dbReference type="SAM" id="MobiDB-lite"/>
    </source>
</evidence>
<dbReference type="Proteomes" id="UP000499080">
    <property type="component" value="Unassembled WGS sequence"/>
</dbReference>
<dbReference type="GO" id="GO:0000977">
    <property type="term" value="F:RNA polymerase II transcription regulatory region sequence-specific DNA binding"/>
    <property type="evidence" value="ECO:0007669"/>
    <property type="project" value="TreeGrafter"/>
</dbReference>
<dbReference type="PANTHER" id="PTHR45885">
    <property type="entry name" value="CELL DIVISION CYCLE 5-LIKE PROTEIN"/>
    <property type="match status" value="1"/>
</dbReference>
<evidence type="ECO:0000259" key="5">
    <source>
        <dbReference type="Pfam" id="PF11831"/>
    </source>
</evidence>
<dbReference type="GO" id="GO:0000981">
    <property type="term" value="F:DNA-binding transcription factor activity, RNA polymerase II-specific"/>
    <property type="evidence" value="ECO:0007669"/>
    <property type="project" value="TreeGrafter"/>
</dbReference>
<keyword evidence="1" id="KW-0238">DNA-binding</keyword>
<evidence type="ECO:0000256" key="2">
    <source>
        <dbReference type="ARBA" id="ARBA00023242"/>
    </source>
</evidence>
<gene>
    <name evidence="6" type="primary">CDC5L_0</name>
    <name evidence="6" type="ORF">AVEN_265520_1</name>
</gene>
<dbReference type="PANTHER" id="PTHR45885:SF1">
    <property type="entry name" value="CELL DIVISION CYCLE 5-LIKE PROTEIN"/>
    <property type="match status" value="1"/>
</dbReference>
<dbReference type="GO" id="GO:0051301">
    <property type="term" value="P:cell division"/>
    <property type="evidence" value="ECO:0007669"/>
    <property type="project" value="UniProtKB-KW"/>
</dbReference>
<keyword evidence="6" id="KW-0132">Cell division</keyword>
<dbReference type="OrthoDB" id="1410009at2759"/>
<dbReference type="GO" id="GO:0005681">
    <property type="term" value="C:spliceosomal complex"/>
    <property type="evidence" value="ECO:0007669"/>
    <property type="project" value="TreeGrafter"/>
</dbReference>
<keyword evidence="6" id="KW-0131">Cell cycle</keyword>
<sequence>MLAREAQNLIALTNVDTPLKGGLNTPLHETDFSGITPRKEVVATPNNLITTPFRASVHGSGVTPGRTPGMKSSREMTPGTTPLRDKLNINPEDHLGFEDVLSAQNYKAESRNILKEALSSLPTPRNDYEIVVPEDEQPPGEKEQAEAPTVLDQADVDHHMQLEQKALMEAEMKKQSTAVQRDLPRPSDVNSNVLRPSHCDPPLTDLQKAEELIKQEMLVMMHHDALKHPPQVPGAGKKPQQPRSNVAHHASYLERHPYLEYDEEDVQEASQLLKEEMEVVKKGMGHGDLSLEAYTQVWEECLAQVLFLPTQNRYTRANLASKKDRIESLEKRLEQNRNQMTKEAKRAAKIEKKLRILLGGYQSRNQALMKQHQDLVEQVEQTHLELNTFKALQELENLAITKRVESLTEDVNRQVERERMLQKKYEELLFKKTKLEGELEVASSKA</sequence>
<dbReference type="EMBL" id="BGPR01012082">
    <property type="protein sequence ID" value="GBN54460.1"/>
    <property type="molecule type" value="Genomic_DNA"/>
</dbReference>
<name>A0A4Y2PV73_ARAVE</name>
<accession>A0A4Y2PV73</accession>
<feature type="region of interest" description="Disordered" evidence="4">
    <location>
        <begin position="53"/>
        <end position="90"/>
    </location>
</feature>
<keyword evidence="7" id="KW-1185">Reference proteome</keyword>
<evidence type="ECO:0000313" key="7">
    <source>
        <dbReference type="Proteomes" id="UP000499080"/>
    </source>
</evidence>
<feature type="domain" description="Pre-mRNA splicing factor component Cdc5p/Cef1 C-terminal" evidence="5">
    <location>
        <begin position="44"/>
        <end position="292"/>
    </location>
</feature>
<evidence type="ECO:0000313" key="6">
    <source>
        <dbReference type="EMBL" id="GBN54460.1"/>
    </source>
</evidence>
<dbReference type="GO" id="GO:0000398">
    <property type="term" value="P:mRNA splicing, via spliceosome"/>
    <property type="evidence" value="ECO:0007669"/>
    <property type="project" value="InterPro"/>
</dbReference>
<dbReference type="InterPro" id="IPR047242">
    <property type="entry name" value="CDC5L/Cef1"/>
</dbReference>
<dbReference type="InterPro" id="IPR021786">
    <property type="entry name" value="Cdc5p/Cef1_C"/>
</dbReference>
<organism evidence="6 7">
    <name type="scientific">Araneus ventricosus</name>
    <name type="common">Orbweaver spider</name>
    <name type="synonym">Epeira ventricosa</name>
    <dbReference type="NCBI Taxonomy" id="182803"/>
    <lineage>
        <taxon>Eukaryota</taxon>
        <taxon>Metazoa</taxon>
        <taxon>Ecdysozoa</taxon>
        <taxon>Arthropoda</taxon>
        <taxon>Chelicerata</taxon>
        <taxon>Arachnida</taxon>
        <taxon>Araneae</taxon>
        <taxon>Araneomorphae</taxon>
        <taxon>Entelegynae</taxon>
        <taxon>Araneoidea</taxon>
        <taxon>Araneidae</taxon>
        <taxon>Araneus</taxon>
    </lineage>
</organism>
<reference evidence="6 7" key="1">
    <citation type="journal article" date="2019" name="Sci. Rep.">
        <title>Orb-weaving spider Araneus ventricosus genome elucidates the spidroin gene catalogue.</title>
        <authorList>
            <person name="Kono N."/>
            <person name="Nakamura H."/>
            <person name="Ohtoshi R."/>
            <person name="Moran D.A.P."/>
            <person name="Shinohara A."/>
            <person name="Yoshida Y."/>
            <person name="Fujiwara M."/>
            <person name="Mori M."/>
            <person name="Tomita M."/>
            <person name="Arakawa K."/>
        </authorList>
    </citation>
    <scope>NUCLEOTIDE SEQUENCE [LARGE SCALE GENOMIC DNA]</scope>
</reference>
<feature type="region of interest" description="Disordered" evidence="4">
    <location>
        <begin position="173"/>
        <end position="203"/>
    </location>
</feature>
<dbReference type="Pfam" id="PF11831">
    <property type="entry name" value="Myb_Cef"/>
    <property type="match status" value="1"/>
</dbReference>
<evidence type="ECO:0000256" key="1">
    <source>
        <dbReference type="ARBA" id="ARBA00023125"/>
    </source>
</evidence>
<dbReference type="GO" id="GO:0000974">
    <property type="term" value="C:Prp19 complex"/>
    <property type="evidence" value="ECO:0007669"/>
    <property type="project" value="InterPro"/>
</dbReference>
<protein>
    <submittedName>
        <fullName evidence="6">Cell division cycle 5-like protein</fullName>
    </submittedName>
</protein>
<feature type="coiled-coil region" evidence="3">
    <location>
        <begin position="316"/>
        <end position="353"/>
    </location>
</feature>